<keyword evidence="15 20" id="KW-1015">Disulfide bond</keyword>
<evidence type="ECO:0000256" key="3">
    <source>
        <dbReference type="ARBA" id="ARBA00022473"/>
    </source>
</evidence>
<dbReference type="Pfam" id="PF00066">
    <property type="entry name" value="Notch"/>
    <property type="match status" value="3"/>
</dbReference>
<evidence type="ECO:0000256" key="19">
    <source>
        <dbReference type="ARBA" id="ARBA00023242"/>
    </source>
</evidence>
<dbReference type="GO" id="GO:0022611">
    <property type="term" value="P:dormancy process"/>
    <property type="evidence" value="ECO:0007669"/>
    <property type="project" value="UniProtKB-ARBA"/>
</dbReference>
<dbReference type="InterPro" id="IPR051355">
    <property type="entry name" value="Notch/Slit_guidance"/>
</dbReference>
<dbReference type="GO" id="GO:0040024">
    <property type="term" value="P:dauer larval development"/>
    <property type="evidence" value="ECO:0007669"/>
    <property type="project" value="UniProtKB-ARBA"/>
</dbReference>
<dbReference type="EMBL" id="WIXE01010842">
    <property type="protein sequence ID" value="KAK5977269.1"/>
    <property type="molecule type" value="Genomic_DNA"/>
</dbReference>
<dbReference type="GO" id="GO:0090575">
    <property type="term" value="C:RNA polymerase II transcription regulator complex"/>
    <property type="evidence" value="ECO:0007669"/>
    <property type="project" value="UniProtKB-ARBA"/>
</dbReference>
<keyword evidence="19" id="KW-0539">Nucleus</keyword>
<protein>
    <submittedName>
        <fullName evidence="23">Uncharacterized protein</fullName>
    </submittedName>
</protein>
<dbReference type="SMART" id="SM01339">
    <property type="entry name" value="NODP"/>
    <property type="match status" value="1"/>
</dbReference>
<keyword evidence="11" id="KW-1133">Transmembrane helix</keyword>
<dbReference type="GO" id="GO:0005509">
    <property type="term" value="F:calcium ion binding"/>
    <property type="evidence" value="ECO:0007669"/>
    <property type="project" value="InterPro"/>
</dbReference>
<keyword evidence="18" id="KW-0325">Glycoprotein</keyword>
<dbReference type="PROSITE" id="PS01186">
    <property type="entry name" value="EGF_2"/>
    <property type="match status" value="2"/>
</dbReference>
<evidence type="ECO:0000259" key="22">
    <source>
        <dbReference type="PROSITE" id="PS50258"/>
    </source>
</evidence>
<dbReference type="InterPro" id="IPR013032">
    <property type="entry name" value="EGF-like_CS"/>
</dbReference>
<gene>
    <name evidence="23" type="ORF">GCK32_011933</name>
</gene>
<keyword evidence="8" id="KW-0677">Repeat</keyword>
<dbReference type="Gene3D" id="3.30.70.3310">
    <property type="match status" value="1"/>
</dbReference>
<dbReference type="SMART" id="SM00181">
    <property type="entry name" value="EGF"/>
    <property type="match status" value="2"/>
</dbReference>
<dbReference type="PANTHER" id="PTHR45836:SF23">
    <property type="entry name" value="NEUROGENIC LOCUS NOTCH HOMOLOG PROTEIN 1"/>
    <property type="match status" value="1"/>
</dbReference>
<feature type="domain" description="LNR" evidence="22">
    <location>
        <begin position="161"/>
        <end position="199"/>
    </location>
</feature>
<dbReference type="GO" id="GO:0043235">
    <property type="term" value="C:receptor complex"/>
    <property type="evidence" value="ECO:0007669"/>
    <property type="project" value="TreeGrafter"/>
</dbReference>
<evidence type="ECO:0000256" key="20">
    <source>
        <dbReference type="PROSITE-ProRule" id="PRU00076"/>
    </source>
</evidence>
<comment type="caution">
    <text evidence="23">The sequence shown here is derived from an EMBL/GenBank/DDBJ whole genome shotgun (WGS) entry which is preliminary data.</text>
</comment>
<dbReference type="PROSITE" id="PS00022">
    <property type="entry name" value="EGF_1"/>
    <property type="match status" value="2"/>
</dbReference>
<name>A0AAN8J1X8_TRICO</name>
<comment type="caution">
    <text evidence="20">Lacks conserved residue(s) required for the propagation of feature annotation.</text>
</comment>
<accession>A0AAN8J1X8</accession>
<dbReference type="InterPro" id="IPR011656">
    <property type="entry name" value="Notch_NODP_dom"/>
</dbReference>
<evidence type="ECO:0000256" key="16">
    <source>
        <dbReference type="ARBA" id="ARBA00023159"/>
    </source>
</evidence>
<feature type="domain" description="LNR" evidence="22">
    <location>
        <begin position="83"/>
        <end position="119"/>
    </location>
</feature>
<keyword evidence="13" id="KW-0040">ANK repeat</keyword>
<dbReference type="SUPFAM" id="SSF57196">
    <property type="entry name" value="EGF/Laminin"/>
    <property type="match status" value="2"/>
</dbReference>
<dbReference type="Gene3D" id="3.30.300.320">
    <property type="match status" value="1"/>
</dbReference>
<dbReference type="PRINTS" id="PR01452">
    <property type="entry name" value="LNOTCHREPEAT"/>
</dbReference>
<evidence type="ECO:0000256" key="13">
    <source>
        <dbReference type="ARBA" id="ARBA00023043"/>
    </source>
</evidence>
<dbReference type="InterPro" id="IPR035993">
    <property type="entry name" value="Notch-like_dom_sf"/>
</dbReference>
<reference evidence="23 24" key="1">
    <citation type="submission" date="2019-10" db="EMBL/GenBank/DDBJ databases">
        <title>Assembly and Annotation for the nematode Trichostrongylus colubriformis.</title>
        <authorList>
            <person name="Martin J."/>
        </authorList>
    </citation>
    <scope>NUCLEOTIDE SEQUENCE [LARGE SCALE GENOMIC DNA]</scope>
    <source>
        <strain evidence="23">G859</strain>
        <tissue evidence="23">Whole worm</tissue>
    </source>
</reference>
<feature type="disulfide bond" evidence="20">
    <location>
        <begin position="54"/>
        <end position="63"/>
    </location>
</feature>
<organism evidence="23 24">
    <name type="scientific">Trichostrongylus colubriformis</name>
    <name type="common">Black scour worm</name>
    <dbReference type="NCBI Taxonomy" id="6319"/>
    <lineage>
        <taxon>Eukaryota</taxon>
        <taxon>Metazoa</taxon>
        <taxon>Ecdysozoa</taxon>
        <taxon>Nematoda</taxon>
        <taxon>Chromadorea</taxon>
        <taxon>Rhabditida</taxon>
        <taxon>Rhabditina</taxon>
        <taxon>Rhabditomorpha</taxon>
        <taxon>Strongyloidea</taxon>
        <taxon>Trichostrongylidae</taxon>
        <taxon>Trichostrongylus</taxon>
    </lineage>
</organism>
<dbReference type="SMART" id="SM01338">
    <property type="entry name" value="NOD"/>
    <property type="match status" value="1"/>
</dbReference>
<dbReference type="InterPro" id="IPR010660">
    <property type="entry name" value="Notch_NOD_dom"/>
</dbReference>
<evidence type="ECO:0000256" key="18">
    <source>
        <dbReference type="ARBA" id="ARBA00023180"/>
    </source>
</evidence>
<evidence type="ECO:0000313" key="23">
    <source>
        <dbReference type="EMBL" id="KAK5977269.1"/>
    </source>
</evidence>
<dbReference type="Pfam" id="PF07684">
    <property type="entry name" value="NODP"/>
    <property type="match status" value="1"/>
</dbReference>
<dbReference type="GO" id="GO:0009986">
    <property type="term" value="C:cell surface"/>
    <property type="evidence" value="ECO:0007669"/>
    <property type="project" value="TreeGrafter"/>
</dbReference>
<evidence type="ECO:0000256" key="4">
    <source>
        <dbReference type="ARBA" id="ARBA00022475"/>
    </source>
</evidence>
<keyword evidence="14" id="KW-0472">Membrane</keyword>
<keyword evidence="24" id="KW-1185">Reference proteome</keyword>
<dbReference type="InterPro" id="IPR000152">
    <property type="entry name" value="EGF-type_Asp/Asn_hydroxyl_site"/>
</dbReference>
<keyword evidence="3" id="KW-0217">Developmental protein</keyword>
<dbReference type="SMART" id="SM00004">
    <property type="entry name" value="NL"/>
    <property type="match status" value="3"/>
</dbReference>
<dbReference type="InterPro" id="IPR001881">
    <property type="entry name" value="EGF-like_Ca-bd_dom"/>
</dbReference>
<evidence type="ECO:0000256" key="10">
    <source>
        <dbReference type="ARBA" id="ARBA00022976"/>
    </source>
</evidence>
<evidence type="ECO:0000256" key="5">
    <source>
        <dbReference type="ARBA" id="ARBA00022536"/>
    </source>
</evidence>
<dbReference type="GO" id="GO:0061629">
    <property type="term" value="F:RNA polymerase II-specific DNA-binding transcription factor binding"/>
    <property type="evidence" value="ECO:0007669"/>
    <property type="project" value="UniProtKB-ARBA"/>
</dbReference>
<feature type="domain" description="EGF-like" evidence="21">
    <location>
        <begin position="1"/>
        <end position="26"/>
    </location>
</feature>
<feature type="disulfide bond" evidence="20">
    <location>
        <begin position="16"/>
        <end position="25"/>
    </location>
</feature>
<feature type="domain" description="EGF-like" evidence="21">
    <location>
        <begin position="28"/>
        <end position="64"/>
    </location>
</feature>
<dbReference type="Pfam" id="PF06816">
    <property type="entry name" value="NOD"/>
    <property type="match status" value="1"/>
</dbReference>
<keyword evidence="9" id="KW-0221">Differentiation</keyword>
<evidence type="ECO:0000256" key="6">
    <source>
        <dbReference type="ARBA" id="ARBA00022692"/>
    </source>
</evidence>
<keyword evidence="16" id="KW-0010">Activator</keyword>
<dbReference type="PROSITE" id="PS00010">
    <property type="entry name" value="ASX_HYDROXYL"/>
    <property type="match status" value="2"/>
</dbReference>
<evidence type="ECO:0000259" key="21">
    <source>
        <dbReference type="PROSITE" id="PS50026"/>
    </source>
</evidence>
<dbReference type="GO" id="GO:0007219">
    <property type="term" value="P:Notch signaling pathway"/>
    <property type="evidence" value="ECO:0007669"/>
    <property type="project" value="UniProtKB-KW"/>
</dbReference>
<dbReference type="GO" id="GO:0005886">
    <property type="term" value="C:plasma membrane"/>
    <property type="evidence" value="ECO:0007669"/>
    <property type="project" value="UniProtKB-SubCell"/>
</dbReference>
<dbReference type="InterPro" id="IPR000742">
    <property type="entry name" value="EGF"/>
</dbReference>
<dbReference type="CDD" id="cd00054">
    <property type="entry name" value="EGF_CA"/>
    <property type="match status" value="2"/>
</dbReference>
<dbReference type="InterPro" id="IPR018097">
    <property type="entry name" value="EGF_Ca-bd_CS"/>
</dbReference>
<dbReference type="AlphaFoldDB" id="A0AAN8J1X8"/>
<keyword evidence="4" id="KW-1003">Cell membrane</keyword>
<dbReference type="PROSITE" id="PS01187">
    <property type="entry name" value="EGF_CA"/>
    <property type="match status" value="1"/>
</dbReference>
<dbReference type="InterPro" id="IPR000800">
    <property type="entry name" value="Notch_dom"/>
</dbReference>
<keyword evidence="10" id="KW-0914">Notch signaling pathway</keyword>
<dbReference type="PROSITE" id="PS50258">
    <property type="entry name" value="LNR"/>
    <property type="match status" value="3"/>
</dbReference>
<evidence type="ECO:0000256" key="8">
    <source>
        <dbReference type="ARBA" id="ARBA00022737"/>
    </source>
</evidence>
<evidence type="ECO:0000256" key="15">
    <source>
        <dbReference type="ARBA" id="ARBA00023157"/>
    </source>
</evidence>
<keyword evidence="6" id="KW-0812">Transmembrane</keyword>
<dbReference type="Pfam" id="PF12661">
    <property type="entry name" value="hEGF"/>
    <property type="match status" value="2"/>
</dbReference>
<feature type="non-terminal residue" evidence="23">
    <location>
        <position position="1"/>
    </location>
</feature>
<keyword evidence="7" id="KW-0732">Signal</keyword>
<evidence type="ECO:0000256" key="12">
    <source>
        <dbReference type="ARBA" id="ARBA00023015"/>
    </source>
</evidence>
<dbReference type="FunFam" id="2.10.25.10:FF:000472">
    <property type="entry name" value="Uncharacterized protein, isoform A"/>
    <property type="match status" value="1"/>
</dbReference>
<keyword evidence="12" id="KW-0805">Transcription regulation</keyword>
<dbReference type="SMART" id="SM00179">
    <property type="entry name" value="EGF_CA"/>
    <property type="match status" value="2"/>
</dbReference>
<dbReference type="GO" id="GO:0001708">
    <property type="term" value="P:cell fate specification"/>
    <property type="evidence" value="ECO:0007669"/>
    <property type="project" value="UniProtKB-ARBA"/>
</dbReference>
<keyword evidence="5 20" id="KW-0245">EGF-like domain</keyword>
<evidence type="ECO:0000256" key="14">
    <source>
        <dbReference type="ARBA" id="ARBA00023136"/>
    </source>
</evidence>
<dbReference type="FunFam" id="3.30.300.320:FF:000001">
    <property type="entry name" value="Neurogenic locus notch 1"/>
    <property type="match status" value="1"/>
</dbReference>
<evidence type="ECO:0000256" key="9">
    <source>
        <dbReference type="ARBA" id="ARBA00022782"/>
    </source>
</evidence>
<evidence type="ECO:0000256" key="1">
    <source>
        <dbReference type="ARBA" id="ARBA00004123"/>
    </source>
</evidence>
<sequence>NGATCVDGINRYECLCKKGFSGRDCHINDDDCRPGLCLNNGKCIDLVNNYKCECPRGYTGRNCQIFIDLDKFNDTDRAQQKYCELSGCSSKAGDGKCDAECNFFACGFDAGDCSAKGKPFGKCDSASYCSHVFKDGHCDSICNSEACLFDGFDCAPAHRDCPSAIVDYCRLHGHDGVCDEQCNSPECAFDGGDCSGKKQFSILPGDISIVVLTTPKNFVENIGLFLLTLSQKLRASIRIKSDELGPLVFYWNGRPSSKRVIFGHDQDLSVTYGGEIRMKRASPEAGVLVWIEVDVTDCYGECFSDVDIVANYLGAANAKKDLAELGMPIYEAIARHRVTDDTTISYSDGY</sequence>
<dbReference type="GO" id="GO:0007411">
    <property type="term" value="P:axon guidance"/>
    <property type="evidence" value="ECO:0007669"/>
    <property type="project" value="TreeGrafter"/>
</dbReference>
<feature type="domain" description="LNR" evidence="22">
    <location>
        <begin position="123"/>
        <end position="160"/>
    </location>
</feature>
<dbReference type="PROSITE" id="PS50026">
    <property type="entry name" value="EGF_3"/>
    <property type="match status" value="2"/>
</dbReference>
<dbReference type="Proteomes" id="UP001331761">
    <property type="component" value="Unassembled WGS sequence"/>
</dbReference>
<dbReference type="PANTHER" id="PTHR45836">
    <property type="entry name" value="SLIT HOMOLOG"/>
    <property type="match status" value="1"/>
</dbReference>
<dbReference type="Gene3D" id="2.10.25.10">
    <property type="entry name" value="Laminin"/>
    <property type="match status" value="2"/>
</dbReference>
<proteinExistence type="predicted"/>
<evidence type="ECO:0000256" key="2">
    <source>
        <dbReference type="ARBA" id="ARBA00004251"/>
    </source>
</evidence>
<evidence type="ECO:0000256" key="17">
    <source>
        <dbReference type="ARBA" id="ARBA00023163"/>
    </source>
</evidence>
<keyword evidence="17" id="KW-0804">Transcription</keyword>
<evidence type="ECO:0000256" key="11">
    <source>
        <dbReference type="ARBA" id="ARBA00022989"/>
    </source>
</evidence>
<evidence type="ECO:0000256" key="7">
    <source>
        <dbReference type="ARBA" id="ARBA00022729"/>
    </source>
</evidence>
<dbReference type="SUPFAM" id="SSF90193">
    <property type="entry name" value="Notch domain"/>
    <property type="match status" value="3"/>
</dbReference>
<comment type="subcellular location">
    <subcellularLocation>
        <location evidence="2">Cell membrane</location>
        <topology evidence="2">Single-pass type I membrane protein</topology>
    </subcellularLocation>
    <subcellularLocation>
        <location evidence="1">Nucleus</location>
    </subcellularLocation>
</comment>
<evidence type="ECO:0000313" key="24">
    <source>
        <dbReference type="Proteomes" id="UP001331761"/>
    </source>
</evidence>